<keyword evidence="5" id="KW-0539">Nucleus</keyword>
<dbReference type="Pfam" id="PF03106">
    <property type="entry name" value="WRKY"/>
    <property type="match status" value="1"/>
</dbReference>
<dbReference type="SMART" id="SM00774">
    <property type="entry name" value="WRKY"/>
    <property type="match status" value="1"/>
</dbReference>
<dbReference type="FunFam" id="2.20.25.80:FF:000003">
    <property type="entry name" value="WRKY transcription factor 57"/>
    <property type="match status" value="1"/>
</dbReference>
<evidence type="ECO:0000259" key="7">
    <source>
        <dbReference type="PROSITE" id="PS50811"/>
    </source>
</evidence>
<evidence type="ECO:0000313" key="8">
    <source>
        <dbReference type="EMBL" id="WOK98525.1"/>
    </source>
</evidence>
<dbReference type="AlphaFoldDB" id="A0AAQ3K3B4"/>
<keyword evidence="2" id="KW-0805">Transcription regulation</keyword>
<protein>
    <recommendedName>
        <fullName evidence="7">WRKY domain-containing protein</fullName>
    </recommendedName>
</protein>
<dbReference type="EMBL" id="CP136891">
    <property type="protein sequence ID" value="WOK98525.1"/>
    <property type="molecule type" value="Genomic_DNA"/>
</dbReference>
<dbReference type="PANTHER" id="PTHR31221:SF371">
    <property type="entry name" value="WRKY DOMAIN-CONTAINING PROTEIN"/>
    <property type="match status" value="1"/>
</dbReference>
<evidence type="ECO:0000256" key="6">
    <source>
        <dbReference type="SAM" id="MobiDB-lite"/>
    </source>
</evidence>
<evidence type="ECO:0000256" key="4">
    <source>
        <dbReference type="ARBA" id="ARBA00023163"/>
    </source>
</evidence>
<keyword evidence="3" id="KW-0238">DNA-binding</keyword>
<evidence type="ECO:0000256" key="1">
    <source>
        <dbReference type="ARBA" id="ARBA00004123"/>
    </source>
</evidence>
<dbReference type="InterPro" id="IPR044810">
    <property type="entry name" value="WRKY_plant"/>
</dbReference>
<proteinExistence type="predicted"/>
<dbReference type="SUPFAM" id="SSF118290">
    <property type="entry name" value="WRKY DNA-binding domain"/>
    <property type="match status" value="1"/>
</dbReference>
<comment type="subcellular location">
    <subcellularLocation>
        <location evidence="1">Nucleus</location>
    </subcellularLocation>
</comment>
<dbReference type="Proteomes" id="UP001327560">
    <property type="component" value="Chromosome 2"/>
</dbReference>
<accession>A0AAQ3K3B4</accession>
<dbReference type="PANTHER" id="PTHR31221">
    <property type="entry name" value="WRKY TRANSCRIPTION FACTOR PROTEIN 1-RELATED"/>
    <property type="match status" value="1"/>
</dbReference>
<keyword evidence="9" id="KW-1185">Reference proteome</keyword>
<feature type="compositionally biased region" description="Polar residues" evidence="6">
    <location>
        <begin position="116"/>
        <end position="125"/>
    </location>
</feature>
<feature type="compositionally biased region" description="Basic residues" evidence="6">
    <location>
        <begin position="175"/>
        <end position="186"/>
    </location>
</feature>
<feature type="region of interest" description="Disordered" evidence="6">
    <location>
        <begin position="94"/>
        <end position="187"/>
    </location>
</feature>
<dbReference type="GO" id="GO:0005634">
    <property type="term" value="C:nucleus"/>
    <property type="evidence" value="ECO:0007669"/>
    <property type="project" value="UniProtKB-SubCell"/>
</dbReference>
<evidence type="ECO:0000256" key="5">
    <source>
        <dbReference type="ARBA" id="ARBA00023242"/>
    </source>
</evidence>
<gene>
    <name evidence="8" type="ORF">Cni_G07237</name>
</gene>
<dbReference type="InterPro" id="IPR003657">
    <property type="entry name" value="WRKY_dom"/>
</dbReference>
<dbReference type="PROSITE" id="PS50811">
    <property type="entry name" value="WRKY"/>
    <property type="match status" value="1"/>
</dbReference>
<reference evidence="8 9" key="1">
    <citation type="submission" date="2023-10" db="EMBL/GenBank/DDBJ databases">
        <title>Chromosome-scale genome assembly provides insights into flower coloration mechanisms of Canna indica.</title>
        <authorList>
            <person name="Li C."/>
        </authorList>
    </citation>
    <scope>NUCLEOTIDE SEQUENCE [LARGE SCALE GENOMIC DNA]</scope>
    <source>
        <tissue evidence="8">Flower</tissue>
    </source>
</reference>
<organism evidence="8 9">
    <name type="scientific">Canna indica</name>
    <name type="common">Indian-shot</name>
    <dbReference type="NCBI Taxonomy" id="4628"/>
    <lineage>
        <taxon>Eukaryota</taxon>
        <taxon>Viridiplantae</taxon>
        <taxon>Streptophyta</taxon>
        <taxon>Embryophyta</taxon>
        <taxon>Tracheophyta</taxon>
        <taxon>Spermatophyta</taxon>
        <taxon>Magnoliopsida</taxon>
        <taxon>Liliopsida</taxon>
        <taxon>Zingiberales</taxon>
        <taxon>Cannaceae</taxon>
        <taxon>Canna</taxon>
    </lineage>
</organism>
<dbReference type="InterPro" id="IPR036576">
    <property type="entry name" value="WRKY_dom_sf"/>
</dbReference>
<sequence length="340" mass="37700">MSVEAMDREFFFHDHHFLRDRSGSGDDDFSLHDERDLSSLFVAQKQGGDSLPGFDLHAAPSFMMSFDDYLHGSRCILDDSDAFATGDQLAVDGGTIKSSNNLTPSTGGGGASPTSLNCSVSSSSIEAAGDEDGRRCKRDKLKREEEEEEELIKELDEKQEQAKAGEEANSDKTKKVSKITRKKGEKRQREARFAFVTKSEVDHLEDGYRWRKYGQKAVKNSPFPRSYYRCTTQKCLVKKMVERSHQDPATVITTYEGKHTHQIPTAGRGSTRLPIAPPPAAAGFHFHSLLMQEANTTTSSSMNILPSFQSPLQGVLHHQLPDGGLLQDIAPCFFVPKSQP</sequence>
<dbReference type="GO" id="GO:0003700">
    <property type="term" value="F:DNA-binding transcription factor activity"/>
    <property type="evidence" value="ECO:0007669"/>
    <property type="project" value="InterPro"/>
</dbReference>
<evidence type="ECO:0000313" key="9">
    <source>
        <dbReference type="Proteomes" id="UP001327560"/>
    </source>
</evidence>
<name>A0AAQ3K3B4_9LILI</name>
<evidence type="ECO:0000256" key="2">
    <source>
        <dbReference type="ARBA" id="ARBA00023015"/>
    </source>
</evidence>
<dbReference type="Gene3D" id="2.20.25.80">
    <property type="entry name" value="WRKY domain"/>
    <property type="match status" value="1"/>
</dbReference>
<keyword evidence="4" id="KW-0804">Transcription</keyword>
<evidence type="ECO:0000256" key="3">
    <source>
        <dbReference type="ARBA" id="ARBA00023125"/>
    </source>
</evidence>
<dbReference type="GO" id="GO:0043565">
    <property type="term" value="F:sequence-specific DNA binding"/>
    <property type="evidence" value="ECO:0007669"/>
    <property type="project" value="InterPro"/>
</dbReference>
<feature type="domain" description="WRKY" evidence="7">
    <location>
        <begin position="199"/>
        <end position="264"/>
    </location>
</feature>
<feature type="compositionally biased region" description="Basic and acidic residues" evidence="6">
    <location>
        <begin position="152"/>
        <end position="174"/>
    </location>
</feature>